<accession>A0ABS5PP67</accession>
<evidence type="ECO:0000313" key="3">
    <source>
        <dbReference type="EMBL" id="MBS7526955.1"/>
    </source>
</evidence>
<dbReference type="Pfam" id="PF18960">
    <property type="entry name" value="DUF5702"/>
    <property type="match status" value="1"/>
</dbReference>
<reference evidence="3 4" key="1">
    <citation type="submission" date="2021-05" db="EMBL/GenBank/DDBJ databases">
        <title>Fusibacter ferrireducens sp. nov., an anaerobic, sulfur- and Fe-reducing bacterium isolated from the mangrove sediment.</title>
        <authorList>
            <person name="Qiu D."/>
        </authorList>
    </citation>
    <scope>NUCLEOTIDE SEQUENCE [LARGE SCALE GENOMIC DNA]</scope>
    <source>
        <strain evidence="3 4">DSM 12116</strain>
    </source>
</reference>
<protein>
    <submittedName>
        <fullName evidence="3">Uncharacterized protein</fullName>
    </submittedName>
</protein>
<keyword evidence="1" id="KW-0175">Coiled coil</keyword>
<evidence type="ECO:0000256" key="1">
    <source>
        <dbReference type="SAM" id="Coils"/>
    </source>
</evidence>
<evidence type="ECO:0000256" key="2">
    <source>
        <dbReference type="SAM" id="Phobius"/>
    </source>
</evidence>
<organism evidence="3 4">
    <name type="scientific">Fusibacter paucivorans</name>
    <dbReference type="NCBI Taxonomy" id="76009"/>
    <lineage>
        <taxon>Bacteria</taxon>
        <taxon>Bacillati</taxon>
        <taxon>Bacillota</taxon>
        <taxon>Clostridia</taxon>
        <taxon>Eubacteriales</taxon>
        <taxon>Eubacteriales Family XII. Incertae Sedis</taxon>
        <taxon>Fusibacter</taxon>
    </lineage>
</organism>
<feature type="coiled-coil region" evidence="1">
    <location>
        <begin position="240"/>
        <end position="317"/>
    </location>
</feature>
<gene>
    <name evidence="3" type="ORF">KHM83_09715</name>
</gene>
<dbReference type="Proteomes" id="UP000746471">
    <property type="component" value="Unassembled WGS sequence"/>
</dbReference>
<dbReference type="EMBL" id="JAHBCL010000015">
    <property type="protein sequence ID" value="MBS7526955.1"/>
    <property type="molecule type" value="Genomic_DNA"/>
</dbReference>
<sequence>MLNRVSRGSVSIFAVIVVPVFLFGIFTIYQLLEERKLENNAIITGVEVSEVRLAKYSSALYDDYRILAYEKGDQMNDLFNQLIERNGYGDRIRYDVAYETLSDAEYFKSAVVMAGTAEGVSEVIDLASSWADEKMAKEGVYQKFESVKKVNEKFLDTFENHHVAEKLSDLRDCVGMTSAAITGRLNDLSEAKHALTQVIDEARPTFEDQDAYDQDVAASITLANEMQVFIERGTRKASTMRIVENALEGANNELRSHKARRRRLRERILTAPISQISEINERIRDVNDEIDDDEEAIERLEEQLETIQEEFSAQAESFSDTYASESSSLWDQLKSVKETFSTFYDNTVSVIAGGENDAIRLKREAFEQISIEIHEKMIINEFCLGVLKSKDPGTVRNFDFTNKKADRDGTYEGEVEYLIGHTSNDQFNQTIVDGKILATRTLSNALTLLTDATARQQVISVTVAIPMPFQVLAQGALVTAWSIGESIYDITALHNGKGLPLVKTYADFELSSTNLMATVATDIAAMTSAQTTNGHAGTSDILDTDLYYQDYLRLLLLAQPVGETMAYLQTILETNIGSPLTDYAVGHQVDIVLDDQVIMTTERHYE</sequence>
<comment type="caution">
    <text evidence="3">The sequence shown here is derived from an EMBL/GenBank/DDBJ whole genome shotgun (WGS) entry which is preliminary data.</text>
</comment>
<name>A0ABS5PP67_9FIRM</name>
<keyword evidence="2" id="KW-0472">Membrane</keyword>
<keyword evidence="2" id="KW-1133">Transmembrane helix</keyword>
<feature type="transmembrane region" description="Helical" evidence="2">
    <location>
        <begin position="12"/>
        <end position="32"/>
    </location>
</feature>
<evidence type="ECO:0000313" key="4">
    <source>
        <dbReference type="Proteomes" id="UP000746471"/>
    </source>
</evidence>
<dbReference type="RefSeq" id="WP_213236818.1">
    <property type="nucleotide sequence ID" value="NZ_JAHBCL010000015.1"/>
</dbReference>
<dbReference type="InterPro" id="IPR043756">
    <property type="entry name" value="DUF5702"/>
</dbReference>
<keyword evidence="4" id="KW-1185">Reference proteome</keyword>
<proteinExistence type="predicted"/>
<keyword evidence="2" id="KW-0812">Transmembrane</keyword>